<feature type="compositionally biased region" description="Polar residues" evidence="1">
    <location>
        <begin position="22"/>
        <end position="32"/>
    </location>
</feature>
<comment type="caution">
    <text evidence="2">The sequence shown here is derived from an EMBL/GenBank/DDBJ whole genome shotgun (WGS) entry which is preliminary data.</text>
</comment>
<dbReference type="GO" id="GO:0030674">
    <property type="term" value="F:protein-macromolecule adaptor activity"/>
    <property type="evidence" value="ECO:0007669"/>
    <property type="project" value="TreeGrafter"/>
</dbReference>
<proteinExistence type="predicted"/>
<organism evidence="2 3">
    <name type="scientific">Coccomyxa subellipsoidea (strain C-169)</name>
    <name type="common">Green microalga</name>
    <dbReference type="NCBI Taxonomy" id="574566"/>
    <lineage>
        <taxon>Eukaryota</taxon>
        <taxon>Viridiplantae</taxon>
        <taxon>Chlorophyta</taxon>
        <taxon>core chlorophytes</taxon>
        <taxon>Trebouxiophyceae</taxon>
        <taxon>Trebouxiophyceae incertae sedis</taxon>
        <taxon>Coccomyxaceae</taxon>
        <taxon>Coccomyxa</taxon>
        <taxon>Coccomyxa subellipsoidea</taxon>
    </lineage>
</organism>
<dbReference type="InterPro" id="IPR006966">
    <property type="entry name" value="Peroxin-3"/>
</dbReference>
<name>I0YS03_COCSC</name>
<dbReference type="OrthoDB" id="45930at2759"/>
<evidence type="ECO:0000313" key="2">
    <source>
        <dbReference type="EMBL" id="EIE21172.1"/>
    </source>
</evidence>
<dbReference type="Proteomes" id="UP000007264">
    <property type="component" value="Unassembled WGS sequence"/>
</dbReference>
<evidence type="ECO:0000313" key="3">
    <source>
        <dbReference type="Proteomes" id="UP000007264"/>
    </source>
</evidence>
<protein>
    <submittedName>
        <fullName evidence="2">Uncharacterized protein</fullName>
    </submittedName>
</protein>
<dbReference type="PANTHER" id="PTHR28080:SF1">
    <property type="entry name" value="PEROXISOMAL BIOGENESIS FACTOR 3"/>
    <property type="match status" value="1"/>
</dbReference>
<dbReference type="AlphaFoldDB" id="I0YS03"/>
<dbReference type="eggNOG" id="KOG4444">
    <property type="taxonomic scope" value="Eukaryota"/>
</dbReference>
<sequence>MQATVQFLQSYREYVKSASNSLSDSLGVQGSGNRRHGSESARQQQQREADENLANHFASVQTISDTTTLPQMLEELERHLNRAASLDALILRIRQMKGGDGEADATKLALWRELAEAGFARTASAIWLLPLLQLLLRVQLNILGRQLFMESNFLEPRGRPGAWRALPMRLRPTELIRVGKGAQEEFLEYAHYLPERSVQATVERHKLAAYSALDGLELTQPLSAEQVHIVVSKMAAEFEEAVRLSGGWVDLALPSAEDAARYFASFRRTPPDNSALVPGPQVAITDEEIVRAMMEEVEQVMSRPLFCTALKAAVDEVIRQVRDLVQKELGDAQLPMAKVVPRVSLVADALLKPDGAIRQSVIAAIAALPEVEKLAASVYSFGPQ</sequence>
<dbReference type="PANTHER" id="PTHR28080">
    <property type="entry name" value="PEROXISOMAL BIOGENESIS FACTOR 3"/>
    <property type="match status" value="1"/>
</dbReference>
<dbReference type="EMBL" id="AGSI01000013">
    <property type="protein sequence ID" value="EIE21172.1"/>
    <property type="molecule type" value="Genomic_DNA"/>
</dbReference>
<evidence type="ECO:0000256" key="1">
    <source>
        <dbReference type="SAM" id="MobiDB-lite"/>
    </source>
</evidence>
<dbReference type="GeneID" id="17039154"/>
<dbReference type="STRING" id="574566.I0YS03"/>
<dbReference type="GO" id="GO:0045046">
    <property type="term" value="P:protein import into peroxisome membrane"/>
    <property type="evidence" value="ECO:0007669"/>
    <property type="project" value="TreeGrafter"/>
</dbReference>
<keyword evidence="3" id="KW-1185">Reference proteome</keyword>
<dbReference type="RefSeq" id="XP_005645716.1">
    <property type="nucleotide sequence ID" value="XM_005645659.1"/>
</dbReference>
<dbReference type="GO" id="GO:0005778">
    <property type="term" value="C:peroxisomal membrane"/>
    <property type="evidence" value="ECO:0007669"/>
    <property type="project" value="InterPro"/>
</dbReference>
<accession>I0YS03</accession>
<dbReference type="KEGG" id="csl:COCSUDRAFT_57086"/>
<feature type="region of interest" description="Disordered" evidence="1">
    <location>
        <begin position="22"/>
        <end position="44"/>
    </location>
</feature>
<gene>
    <name evidence="2" type="ORF">COCSUDRAFT_57086</name>
</gene>
<reference evidence="2 3" key="1">
    <citation type="journal article" date="2012" name="Genome Biol.">
        <title>The genome of the polar eukaryotic microalga coccomyxa subellipsoidea reveals traits of cold adaptation.</title>
        <authorList>
            <person name="Blanc G."/>
            <person name="Agarkova I."/>
            <person name="Grimwood J."/>
            <person name="Kuo A."/>
            <person name="Brueggeman A."/>
            <person name="Dunigan D."/>
            <person name="Gurnon J."/>
            <person name="Ladunga I."/>
            <person name="Lindquist E."/>
            <person name="Lucas S."/>
            <person name="Pangilinan J."/>
            <person name="Proschold T."/>
            <person name="Salamov A."/>
            <person name="Schmutz J."/>
            <person name="Weeks D."/>
            <person name="Yamada T."/>
            <person name="Claverie J.M."/>
            <person name="Grigoriev I."/>
            <person name="Van Etten J."/>
            <person name="Lomsadze A."/>
            <person name="Borodovsky M."/>
        </authorList>
    </citation>
    <scope>NUCLEOTIDE SEQUENCE [LARGE SCALE GENOMIC DNA]</scope>
    <source>
        <strain evidence="2 3">C-169</strain>
    </source>
</reference>
<dbReference type="Pfam" id="PF04882">
    <property type="entry name" value="Peroxin-3"/>
    <property type="match status" value="1"/>
</dbReference>